<dbReference type="InterPro" id="IPR057727">
    <property type="entry name" value="WCX_dom"/>
</dbReference>
<dbReference type="RefSeq" id="WP_156192357.1">
    <property type="nucleotide sequence ID" value="NZ_CP046452.1"/>
</dbReference>
<dbReference type="PANTHER" id="PTHR34580">
    <property type="match status" value="1"/>
</dbReference>
<keyword evidence="4" id="KW-1185">Reference proteome</keyword>
<evidence type="ECO:0000313" key="4">
    <source>
        <dbReference type="Proteomes" id="UP000427071"/>
    </source>
</evidence>
<dbReference type="InterPro" id="IPR026881">
    <property type="entry name" value="WYL_dom"/>
</dbReference>
<reference evidence="4" key="1">
    <citation type="submission" date="2019-11" db="EMBL/GenBank/DDBJ databases">
        <title>Complete genome sequence of Corynebacterium kalinowskii 1959, a novel Corynebacterium species isolated from soil of a small paddock in Vilsendorf, Germany.</title>
        <authorList>
            <person name="Schaffert L."/>
            <person name="Ruwe M."/>
            <person name="Milse J."/>
            <person name="Hanuschka K."/>
            <person name="Ortseifen V."/>
            <person name="Droste J."/>
            <person name="Brandt D."/>
            <person name="Schlueter L."/>
            <person name="Kutter Y."/>
            <person name="Vinke S."/>
            <person name="Viehoefer P."/>
            <person name="Jacob L."/>
            <person name="Luebke N.-C."/>
            <person name="Schulte-Berndt E."/>
            <person name="Hain C."/>
            <person name="Linder M."/>
            <person name="Schmidt P."/>
            <person name="Wollenschlaeger L."/>
            <person name="Luttermann T."/>
            <person name="Thieme E."/>
            <person name="Hassa J."/>
            <person name="Haak M."/>
            <person name="Wittchen M."/>
            <person name="Mentz A."/>
            <person name="Persicke M."/>
            <person name="Busche T."/>
            <person name="Ruckert C."/>
        </authorList>
    </citation>
    <scope>NUCLEOTIDE SEQUENCE [LARGE SCALE GENOMIC DNA]</scope>
    <source>
        <strain evidence="4">1959</strain>
    </source>
</reference>
<dbReference type="AlphaFoldDB" id="A0A6B8VSM4"/>
<evidence type="ECO:0000259" key="2">
    <source>
        <dbReference type="Pfam" id="PF25583"/>
    </source>
</evidence>
<gene>
    <name evidence="3" type="ORF">CKALI_05625</name>
</gene>
<dbReference type="Proteomes" id="UP000427071">
    <property type="component" value="Chromosome"/>
</dbReference>
<name>A0A6B8VSM4_9CORY</name>
<dbReference type="KEGG" id="ckw:CKALI_05625"/>
<proteinExistence type="predicted"/>
<sequence>MTKKDPGLERLTNLTFAFLNARQLGKQFLTAHWVKKNVFGYPERHFDKAFQRDRAVLMKVGVPIEAIADAAVENGERVTGYRLQEEEYSLPEVRFTAEEATILGLAGERGLTGELSVFARSGWTKIAASGASRTFTDPTTIGAVGDMQALKAKTLDQIVGACAAGHRLTFTYRPHQQAADQERRMDPWGLVPLRGRMYLVGYDPDREAVRAFRITRVSDIHVSGAAEQRKPQNVNLQDIVETALRRGKELVTATLRVAPGASPELEAQGERVGETIVVEDVDKHWLVRECLATAPEIVLLEPAELRAEIVAGLRQVKESH</sequence>
<organism evidence="3 4">
    <name type="scientific">Corynebacterium kalinowskii</name>
    <dbReference type="NCBI Taxonomy" id="2675216"/>
    <lineage>
        <taxon>Bacteria</taxon>
        <taxon>Bacillati</taxon>
        <taxon>Actinomycetota</taxon>
        <taxon>Actinomycetes</taxon>
        <taxon>Mycobacteriales</taxon>
        <taxon>Corynebacteriaceae</taxon>
        <taxon>Corynebacterium</taxon>
    </lineage>
</organism>
<protein>
    <submittedName>
        <fullName evidence="3">Uncharacterized protein</fullName>
    </submittedName>
</protein>
<feature type="domain" description="WCX" evidence="2">
    <location>
        <begin position="250"/>
        <end position="315"/>
    </location>
</feature>
<evidence type="ECO:0000259" key="1">
    <source>
        <dbReference type="Pfam" id="PF13280"/>
    </source>
</evidence>
<dbReference type="InterPro" id="IPR051534">
    <property type="entry name" value="CBASS_pafABC_assoc_protein"/>
</dbReference>
<accession>A0A6B8VSM4</accession>
<feature type="domain" description="WYL" evidence="1">
    <location>
        <begin position="154"/>
        <end position="222"/>
    </location>
</feature>
<dbReference type="PROSITE" id="PS52050">
    <property type="entry name" value="WYL"/>
    <property type="match status" value="1"/>
</dbReference>
<dbReference type="EMBL" id="CP046452">
    <property type="protein sequence ID" value="QGU01995.1"/>
    <property type="molecule type" value="Genomic_DNA"/>
</dbReference>
<dbReference type="Pfam" id="PF13280">
    <property type="entry name" value="WYL"/>
    <property type="match status" value="1"/>
</dbReference>
<dbReference type="PANTHER" id="PTHR34580:SF3">
    <property type="entry name" value="PROTEIN PAFB"/>
    <property type="match status" value="1"/>
</dbReference>
<dbReference type="Pfam" id="PF25583">
    <property type="entry name" value="WCX"/>
    <property type="match status" value="1"/>
</dbReference>
<evidence type="ECO:0000313" key="3">
    <source>
        <dbReference type="EMBL" id="QGU01995.1"/>
    </source>
</evidence>